<protein>
    <submittedName>
        <fullName evidence="3">Uncharacterized protein</fullName>
    </submittedName>
</protein>
<proteinExistence type="predicted"/>
<keyword evidence="2" id="KW-1015">Disulfide bond</keyword>
<name>A0ABP0Y398_9ROSI</name>
<organism evidence="3 4">
    <name type="scientific">Citrullus colocynthis</name>
    <name type="common">colocynth</name>
    <dbReference type="NCBI Taxonomy" id="252529"/>
    <lineage>
        <taxon>Eukaryota</taxon>
        <taxon>Viridiplantae</taxon>
        <taxon>Streptophyta</taxon>
        <taxon>Embryophyta</taxon>
        <taxon>Tracheophyta</taxon>
        <taxon>Spermatophyta</taxon>
        <taxon>Magnoliopsida</taxon>
        <taxon>eudicotyledons</taxon>
        <taxon>Gunneridae</taxon>
        <taxon>Pentapetalae</taxon>
        <taxon>rosids</taxon>
        <taxon>fabids</taxon>
        <taxon>Cucurbitales</taxon>
        <taxon>Cucurbitaceae</taxon>
        <taxon>Benincaseae</taxon>
        <taxon>Citrullus</taxon>
    </lineage>
</organism>
<evidence type="ECO:0000313" key="4">
    <source>
        <dbReference type="Proteomes" id="UP001642487"/>
    </source>
</evidence>
<evidence type="ECO:0000256" key="2">
    <source>
        <dbReference type="ARBA" id="ARBA00023157"/>
    </source>
</evidence>
<keyword evidence="4" id="KW-1185">Reference proteome</keyword>
<dbReference type="SUPFAM" id="SSF51110">
    <property type="entry name" value="alpha-D-mannose-specific plant lectins"/>
    <property type="match status" value="1"/>
</dbReference>
<accession>A0ABP0Y398</accession>
<sequence length="147" mass="16765">MEYSAPVLLLGRDGQRQQGFNILDTGNLVLKSKSGIFVWQRFQTGKPKASSDYYNLEEDEVGQTLEVFEDTNSDYTYEGEPPKEGIRACRGSCVNVLTNEHKVLFKVLHFVEDEGIKRTILKTLKESFEDKRITNRAIMAKGRNKSI</sequence>
<keyword evidence="1" id="KW-0732">Signal</keyword>
<gene>
    <name evidence="3" type="ORF">CITCOLO1_LOCUS6684</name>
</gene>
<evidence type="ECO:0000256" key="1">
    <source>
        <dbReference type="ARBA" id="ARBA00022729"/>
    </source>
</evidence>
<dbReference type="InterPro" id="IPR036426">
    <property type="entry name" value="Bulb-type_lectin_dom_sf"/>
</dbReference>
<dbReference type="EMBL" id="OZ021736">
    <property type="protein sequence ID" value="CAK9314912.1"/>
    <property type="molecule type" value="Genomic_DNA"/>
</dbReference>
<dbReference type="Proteomes" id="UP001642487">
    <property type="component" value="Chromosome 2"/>
</dbReference>
<evidence type="ECO:0000313" key="3">
    <source>
        <dbReference type="EMBL" id="CAK9314912.1"/>
    </source>
</evidence>
<reference evidence="3 4" key="1">
    <citation type="submission" date="2024-03" db="EMBL/GenBank/DDBJ databases">
        <authorList>
            <person name="Gkanogiannis A."/>
            <person name="Becerra Lopez-Lavalle L."/>
        </authorList>
    </citation>
    <scope>NUCLEOTIDE SEQUENCE [LARGE SCALE GENOMIC DNA]</scope>
</reference>